<evidence type="ECO:0000256" key="1">
    <source>
        <dbReference type="ARBA" id="ARBA00004477"/>
    </source>
</evidence>
<evidence type="ECO:0000256" key="7">
    <source>
        <dbReference type="RuleBase" id="RU365085"/>
    </source>
</evidence>
<keyword evidence="5 7" id="KW-1133">Transmembrane helix</keyword>
<dbReference type="GO" id="GO:0005789">
    <property type="term" value="C:endoplasmic reticulum membrane"/>
    <property type="evidence" value="ECO:0007669"/>
    <property type="project" value="UniProtKB-SubCell"/>
</dbReference>
<dbReference type="GO" id="GO:0033185">
    <property type="term" value="C:dolichol-phosphate-mannose synthase complex"/>
    <property type="evidence" value="ECO:0007669"/>
    <property type="project" value="TreeGrafter"/>
</dbReference>
<dbReference type="Pfam" id="PF08285">
    <property type="entry name" value="DPM3"/>
    <property type="match status" value="1"/>
</dbReference>
<accession>A0A9N8V297</accession>
<dbReference type="PANTHER" id="PTHR16433">
    <property type="entry name" value="DOLICHOL-PHOSPHATE MANNOSYLTRANSFERASE SUBUNIT 3"/>
    <property type="match status" value="1"/>
</dbReference>
<evidence type="ECO:0000256" key="2">
    <source>
        <dbReference type="ARBA" id="ARBA00010430"/>
    </source>
</evidence>
<dbReference type="InterPro" id="IPR013174">
    <property type="entry name" value="DPM3"/>
</dbReference>
<keyword evidence="6 7" id="KW-0472">Membrane</keyword>
<comment type="pathway">
    <text evidence="7">Protein modification; protein glycosylation.</text>
</comment>
<proteinExistence type="inferred from homology"/>
<keyword evidence="9" id="KW-1185">Reference proteome</keyword>
<dbReference type="AlphaFoldDB" id="A0A9N8V297"/>
<dbReference type="OrthoDB" id="2014333at2759"/>
<name>A0A9N8V297_9GLOM</name>
<feature type="transmembrane region" description="Helical" evidence="7">
    <location>
        <begin position="40"/>
        <end position="64"/>
    </location>
</feature>
<dbReference type="PANTHER" id="PTHR16433:SF0">
    <property type="entry name" value="DOLICHOL-PHOSPHATE MANNOSYLTRANSFERASE SUBUNIT 3"/>
    <property type="match status" value="1"/>
</dbReference>
<comment type="function">
    <text evidence="7">Stabilizer subunit of the dolichol-phosphate mannose (DPM) synthase complex; tethers catalytic subunit to the ER.</text>
</comment>
<evidence type="ECO:0000256" key="6">
    <source>
        <dbReference type="ARBA" id="ARBA00023136"/>
    </source>
</evidence>
<evidence type="ECO:0000313" key="8">
    <source>
        <dbReference type="EMBL" id="CAG8439167.1"/>
    </source>
</evidence>
<reference evidence="8" key="1">
    <citation type="submission" date="2021-06" db="EMBL/GenBank/DDBJ databases">
        <authorList>
            <person name="Kallberg Y."/>
            <person name="Tangrot J."/>
            <person name="Rosling A."/>
        </authorList>
    </citation>
    <scope>NUCLEOTIDE SEQUENCE</scope>
    <source>
        <strain evidence="8">UK204</strain>
    </source>
</reference>
<dbReference type="GO" id="GO:0006506">
    <property type="term" value="P:GPI anchor biosynthetic process"/>
    <property type="evidence" value="ECO:0007669"/>
    <property type="project" value="TreeGrafter"/>
</dbReference>
<sequence>MTKATQTASFLGVIFTIYIIFLFKIIPLPEIVQEDILPVLPWWALVTFGAYSLGNIGYHVYIFGDCEDAYRELMTEIQIAKNDLRTKGITVD</sequence>
<comment type="similarity">
    <text evidence="2 7">Belongs to the DPM3 family.</text>
</comment>
<evidence type="ECO:0000256" key="3">
    <source>
        <dbReference type="ARBA" id="ARBA00022692"/>
    </source>
</evidence>
<comment type="subcellular location">
    <subcellularLocation>
        <location evidence="1 7">Endoplasmic reticulum membrane</location>
        <topology evidence="1 7">Multi-pass membrane protein</topology>
    </subcellularLocation>
</comment>
<dbReference type="Proteomes" id="UP000789570">
    <property type="component" value="Unassembled WGS sequence"/>
</dbReference>
<comment type="caution">
    <text evidence="8">The sequence shown here is derived from an EMBL/GenBank/DDBJ whole genome shotgun (WGS) entry which is preliminary data.</text>
</comment>
<evidence type="ECO:0000256" key="4">
    <source>
        <dbReference type="ARBA" id="ARBA00022824"/>
    </source>
</evidence>
<evidence type="ECO:0000313" key="9">
    <source>
        <dbReference type="Proteomes" id="UP000789570"/>
    </source>
</evidence>
<dbReference type="EMBL" id="CAJVPQ010000035">
    <property type="protein sequence ID" value="CAG8439167.1"/>
    <property type="molecule type" value="Genomic_DNA"/>
</dbReference>
<evidence type="ECO:0000256" key="5">
    <source>
        <dbReference type="ARBA" id="ARBA00022989"/>
    </source>
</evidence>
<comment type="subunit">
    <text evidence="7">Component of the dolichol-phosphate mannose (DPM) synthase complex.</text>
</comment>
<keyword evidence="3 7" id="KW-0812">Transmembrane</keyword>
<keyword evidence="4 7" id="KW-0256">Endoplasmic reticulum</keyword>
<feature type="transmembrane region" description="Helical" evidence="7">
    <location>
        <begin position="7"/>
        <end position="28"/>
    </location>
</feature>
<protein>
    <recommendedName>
        <fullName evidence="7">Dolichol-phosphate mannosyltransferase subunit 3</fullName>
    </recommendedName>
</protein>
<gene>
    <name evidence="8" type="ORF">FCALED_LOCUS381</name>
</gene>
<organism evidence="8 9">
    <name type="scientific">Funneliformis caledonium</name>
    <dbReference type="NCBI Taxonomy" id="1117310"/>
    <lineage>
        <taxon>Eukaryota</taxon>
        <taxon>Fungi</taxon>
        <taxon>Fungi incertae sedis</taxon>
        <taxon>Mucoromycota</taxon>
        <taxon>Glomeromycotina</taxon>
        <taxon>Glomeromycetes</taxon>
        <taxon>Glomerales</taxon>
        <taxon>Glomeraceae</taxon>
        <taxon>Funneliformis</taxon>
    </lineage>
</organism>